<organism evidence="4 5">
    <name type="scientific">Tetranychus urticae</name>
    <name type="common">Two-spotted spider mite</name>
    <dbReference type="NCBI Taxonomy" id="32264"/>
    <lineage>
        <taxon>Eukaryota</taxon>
        <taxon>Metazoa</taxon>
        <taxon>Ecdysozoa</taxon>
        <taxon>Arthropoda</taxon>
        <taxon>Chelicerata</taxon>
        <taxon>Arachnida</taxon>
        <taxon>Acari</taxon>
        <taxon>Acariformes</taxon>
        <taxon>Trombidiformes</taxon>
        <taxon>Prostigmata</taxon>
        <taxon>Eleutherengona</taxon>
        <taxon>Raphignathae</taxon>
        <taxon>Tetranychoidea</taxon>
        <taxon>Tetranychidae</taxon>
        <taxon>Tetranychus</taxon>
    </lineage>
</organism>
<dbReference type="InterPro" id="IPR011705">
    <property type="entry name" value="BACK"/>
</dbReference>
<dbReference type="InterPro" id="IPR011333">
    <property type="entry name" value="SKP1/BTB/POZ_sf"/>
</dbReference>
<keyword evidence="2" id="KW-0677">Repeat</keyword>
<proteinExistence type="predicted"/>
<protein>
    <recommendedName>
        <fullName evidence="3">BACK domain-containing protein</fullName>
    </recommendedName>
</protein>
<keyword evidence="5" id="KW-1185">Reference proteome</keyword>
<dbReference type="EMBL" id="CAEY01000830">
    <property type="status" value="NOT_ANNOTATED_CDS"/>
    <property type="molecule type" value="Genomic_DNA"/>
</dbReference>
<feature type="domain" description="BACK" evidence="3">
    <location>
        <begin position="166"/>
        <end position="218"/>
    </location>
</feature>
<dbReference type="Proteomes" id="UP000015104">
    <property type="component" value="Unassembled WGS sequence"/>
</dbReference>
<dbReference type="EnsemblMetazoa" id="tetur02g14791.1">
    <property type="protein sequence ID" value="tetur02g14791.1"/>
    <property type="gene ID" value="tetur02g14791"/>
</dbReference>
<accession>T1JY86</accession>
<dbReference type="SUPFAM" id="SSF54695">
    <property type="entry name" value="POZ domain"/>
    <property type="match status" value="1"/>
</dbReference>
<name>T1JY86_TETUR</name>
<sequence>MVSLEADDQLTIVNRSMEHRISKKLIRKIPYFESMLSHDVLESKENKVILDLDEKTFKLILDGLDCDYSFIKMDNVINLCTMTDYLGMEWVSDECLKYFHDKFTIENLPVIIPQVTTTSKCINSGELNAFICRHFLKITNLYIDKGNRYWDRKIFWLEFPIETIEYICALDLMIYSEYQVFDSISYWIRKAIDSRKCYFERLLKLVRWCHLNEQDLSKIKENELFKSSGFEPIFCSPRKVNCDCTFNRTKQNYFFMIEELDGTDLRIKVLDHDFLQLVNRVIQLDDSITSRLLHDEHISDVVLDSGRQIIRIDWIQNKYRLFDPSDYYIEIFDRCIIEKSQDAEHYLRLSKTGNGCSFFDDNQKFSLISMEEGYLRWFLRPNPESFEKFDEHSFLVTVLNNDIYLLSSDLTFIKLKVFNSDKELKLDYRYKSLNKKWEFKNLILTSSQANDDRVILVDKASKDFICFNVNTSDWSSIGRLINCYSPEDSKKLFSFTSAFLSLNTIELA</sequence>
<reference evidence="5" key="1">
    <citation type="submission" date="2011-08" db="EMBL/GenBank/DDBJ databases">
        <authorList>
            <person name="Rombauts S."/>
        </authorList>
    </citation>
    <scope>NUCLEOTIDE SEQUENCE</scope>
    <source>
        <strain evidence="5">London</strain>
    </source>
</reference>
<dbReference type="Gene3D" id="3.30.710.10">
    <property type="entry name" value="Potassium Channel Kv1.1, Chain A"/>
    <property type="match status" value="1"/>
</dbReference>
<evidence type="ECO:0000256" key="1">
    <source>
        <dbReference type="ARBA" id="ARBA00022441"/>
    </source>
</evidence>
<dbReference type="PANTHER" id="PTHR24412:SF489">
    <property type="entry name" value="RING FINGER DOMAIN AND KELCH REPEAT-CONTAINING PROTEIN DDB_G0271372"/>
    <property type="match status" value="1"/>
</dbReference>
<dbReference type="HOGENOM" id="CLU_020442_0_0_1"/>
<evidence type="ECO:0000313" key="4">
    <source>
        <dbReference type="EnsemblMetazoa" id="tetur02g14791.1"/>
    </source>
</evidence>
<evidence type="ECO:0000313" key="5">
    <source>
        <dbReference type="Proteomes" id="UP000015104"/>
    </source>
</evidence>
<reference evidence="4" key="2">
    <citation type="submission" date="2015-06" db="UniProtKB">
        <authorList>
            <consortium name="EnsemblMetazoa"/>
        </authorList>
    </citation>
    <scope>IDENTIFICATION</scope>
</reference>
<dbReference type="PANTHER" id="PTHR24412">
    <property type="entry name" value="KELCH PROTEIN"/>
    <property type="match status" value="1"/>
</dbReference>
<dbReference type="AlphaFoldDB" id="T1JY86"/>
<evidence type="ECO:0000256" key="2">
    <source>
        <dbReference type="ARBA" id="ARBA00022737"/>
    </source>
</evidence>
<keyword evidence="1" id="KW-0880">Kelch repeat</keyword>
<dbReference type="Gene3D" id="1.25.40.420">
    <property type="match status" value="1"/>
</dbReference>
<dbReference type="Pfam" id="PF07707">
    <property type="entry name" value="BACK"/>
    <property type="match status" value="1"/>
</dbReference>
<evidence type="ECO:0000259" key="3">
    <source>
        <dbReference type="Pfam" id="PF07707"/>
    </source>
</evidence>